<dbReference type="GO" id="GO:0017057">
    <property type="term" value="F:6-phosphogluconolactonase activity"/>
    <property type="evidence" value="ECO:0007669"/>
    <property type="project" value="TreeGrafter"/>
</dbReference>
<accession>A0A2G8RPN8</accession>
<name>A0A2G8RPN8_9APHY</name>
<protein>
    <recommendedName>
        <fullName evidence="4">Isomerase YbhE</fullName>
    </recommendedName>
</protein>
<dbReference type="OrthoDB" id="9972196at2759"/>
<dbReference type="AlphaFoldDB" id="A0A2G8RPN8"/>
<evidence type="ECO:0008006" key="4">
    <source>
        <dbReference type="Google" id="ProtNLM"/>
    </source>
</evidence>
<keyword evidence="3" id="KW-1185">Reference proteome</keyword>
<dbReference type="PANTHER" id="PTHR30344:SF1">
    <property type="entry name" value="6-PHOSPHOGLUCONOLACTONASE"/>
    <property type="match status" value="1"/>
</dbReference>
<comment type="caution">
    <text evidence="2">The sequence shown here is derived from an EMBL/GenBank/DDBJ whole genome shotgun (WGS) entry which is preliminary data.</text>
</comment>
<dbReference type="Pfam" id="PF10282">
    <property type="entry name" value="Lactonase"/>
    <property type="match status" value="1"/>
</dbReference>
<dbReference type="PANTHER" id="PTHR30344">
    <property type="entry name" value="6-PHOSPHOGLUCONOLACTONASE-RELATED"/>
    <property type="match status" value="1"/>
</dbReference>
<dbReference type="SUPFAM" id="SSF75011">
    <property type="entry name" value="3-carboxy-cis,cis-mucoante lactonizing enzyme"/>
    <property type="match status" value="1"/>
</dbReference>
<evidence type="ECO:0000313" key="3">
    <source>
        <dbReference type="Proteomes" id="UP000230002"/>
    </source>
</evidence>
<dbReference type="STRING" id="1077348.A0A2G8RPN8"/>
<dbReference type="InterPro" id="IPR019405">
    <property type="entry name" value="Lactonase_7-beta_prop"/>
</dbReference>
<sequence>MVNFTILAGGWTPFVVSYLFNSCTNSLTVLNQSPTGGNTSWISLHPTNKSILYAINEVSPVGALQSYTIDQDGALSGAIDTISTEGDRAAFTTALSTGQVAVVNYLGGNALVVPTKPEEPLEFLSSFTPVPFDAPISRPHMVLEHGNELFIPDIGANKVWRLVEDGAPGAFKVQGQIDEPAGYGPRHIAIRENMLYTLHEQRSALTQQEIPRPPNGTTGPLIANFNVTPPGLPEGALLGASEIVLAEASPTFPEPFIYVSNRNVGSALDPRGDAIAIFRVEPQLELVGYAFTGLLQVRSMALGGPENEFLVAAGEAGSGGTIVMRRTEGGRNLTIVARNTDVPTRTTFVWLD</sequence>
<comment type="similarity">
    <text evidence="1">Belongs to the cycloisomerase 2 family.</text>
</comment>
<dbReference type="Proteomes" id="UP000230002">
    <property type="component" value="Unassembled WGS sequence"/>
</dbReference>
<dbReference type="InterPro" id="IPR050282">
    <property type="entry name" value="Cycloisomerase_2"/>
</dbReference>
<proteinExistence type="inferred from homology"/>
<evidence type="ECO:0000256" key="1">
    <source>
        <dbReference type="ARBA" id="ARBA00005564"/>
    </source>
</evidence>
<dbReference type="Gene3D" id="2.130.10.10">
    <property type="entry name" value="YVTN repeat-like/Quinoprotein amine dehydrogenase"/>
    <property type="match status" value="1"/>
</dbReference>
<dbReference type="EMBL" id="AYKW01000068">
    <property type="protein sequence ID" value="PIL23472.1"/>
    <property type="molecule type" value="Genomic_DNA"/>
</dbReference>
<organism evidence="2 3">
    <name type="scientific">Ganoderma sinense ZZ0214-1</name>
    <dbReference type="NCBI Taxonomy" id="1077348"/>
    <lineage>
        <taxon>Eukaryota</taxon>
        <taxon>Fungi</taxon>
        <taxon>Dikarya</taxon>
        <taxon>Basidiomycota</taxon>
        <taxon>Agaricomycotina</taxon>
        <taxon>Agaricomycetes</taxon>
        <taxon>Polyporales</taxon>
        <taxon>Polyporaceae</taxon>
        <taxon>Ganoderma</taxon>
    </lineage>
</organism>
<reference evidence="2 3" key="1">
    <citation type="journal article" date="2015" name="Sci. Rep.">
        <title>Chromosome-level genome map provides insights into diverse defense mechanisms in the medicinal fungus Ganoderma sinense.</title>
        <authorList>
            <person name="Zhu Y."/>
            <person name="Xu J."/>
            <person name="Sun C."/>
            <person name="Zhou S."/>
            <person name="Xu H."/>
            <person name="Nelson D.R."/>
            <person name="Qian J."/>
            <person name="Song J."/>
            <person name="Luo H."/>
            <person name="Xiang L."/>
            <person name="Li Y."/>
            <person name="Xu Z."/>
            <person name="Ji A."/>
            <person name="Wang L."/>
            <person name="Lu S."/>
            <person name="Hayward A."/>
            <person name="Sun W."/>
            <person name="Li X."/>
            <person name="Schwartz D.C."/>
            <person name="Wang Y."/>
            <person name="Chen S."/>
        </authorList>
    </citation>
    <scope>NUCLEOTIDE SEQUENCE [LARGE SCALE GENOMIC DNA]</scope>
    <source>
        <strain evidence="2 3">ZZ0214-1</strain>
    </source>
</reference>
<evidence type="ECO:0000313" key="2">
    <source>
        <dbReference type="EMBL" id="PIL23472.1"/>
    </source>
</evidence>
<gene>
    <name evidence="2" type="ORF">GSI_14783</name>
</gene>
<dbReference type="InterPro" id="IPR015943">
    <property type="entry name" value="WD40/YVTN_repeat-like_dom_sf"/>
</dbReference>